<keyword evidence="2 5" id="KW-0812">Transmembrane</keyword>
<evidence type="ECO:0000256" key="5">
    <source>
        <dbReference type="SAM" id="Phobius"/>
    </source>
</evidence>
<dbReference type="EMBL" id="CAADRA010006457">
    <property type="protein sequence ID" value="VFT95726.1"/>
    <property type="molecule type" value="Genomic_DNA"/>
</dbReference>
<dbReference type="AlphaFoldDB" id="A0A485LBR2"/>
<reference evidence="6" key="2">
    <citation type="submission" date="2019-06" db="EMBL/GenBank/DDBJ databases">
        <title>Genomics analysis of Aphanomyces spp. identifies a new class of oomycete effector associated with host adaptation.</title>
        <authorList>
            <person name="Gaulin E."/>
        </authorList>
    </citation>
    <scope>NUCLEOTIDE SEQUENCE</scope>
    <source>
        <strain evidence="6">CBS 578.67</strain>
    </source>
</reference>
<evidence type="ECO:0000313" key="6">
    <source>
        <dbReference type="EMBL" id="KAF0689560.1"/>
    </source>
</evidence>
<feature type="transmembrane region" description="Helical" evidence="5">
    <location>
        <begin position="428"/>
        <end position="451"/>
    </location>
</feature>
<dbReference type="GO" id="GO:0016020">
    <property type="term" value="C:membrane"/>
    <property type="evidence" value="ECO:0007669"/>
    <property type="project" value="UniProtKB-SubCell"/>
</dbReference>
<sequence length="566" mass="62004">MGNFLRRSSPSAKIVIRVAQKDNQLQPSTSVPSTIQTAAIPDADRANQYQIWALGTLIVMGGQFYGWNAAWSAGFVPLFATEVLMGLTYIVYVSCLAEIGSKVKGGSYGLNRAVLGLYPGYILGCLELMEYISMASVSVLYVADFITTTFKWDENLQPLIWLVFYVVFIAILNVPGRYIFPFLFVFNFVCIIVPLVLFIFSALPYTDFAANAVLNDSVTNTTSWAKGDMMSAFFAILPHTTTGYAGIESLTVCTNFARNPTKSIPWGSLWGVRTLFVINITLVLIVASLPPGITTSVNDDFLLNTGYQLGLGLSPEAASWLIMPAQMSMAFGFFIPYSHLMQAMADSNLLPSRLNLRGQPTSFRAMVVGSLFGYLLCVISFVSPAFQTNLQNLSLLSASLVYGAVTYGFTLLRTAYKVESTTGFVSPFGIPGAYFVCFVYFFLFVSIAGGFQGDDGLAASSLFGFIVLLTLYYHKCAKTTQTFSEAEYKSIFKFCVMKYNKDREKIRSKRKAKISWDAVSPATQALLVPKGRKLNSVSQGPISPSSTISTTPKRVATKISLPHNTG</sequence>
<dbReference type="EMBL" id="VJMH01006436">
    <property type="protein sequence ID" value="KAF0689560.1"/>
    <property type="molecule type" value="Genomic_DNA"/>
</dbReference>
<feature type="transmembrane region" description="Helical" evidence="5">
    <location>
        <begin position="49"/>
        <end position="67"/>
    </location>
</feature>
<evidence type="ECO:0000256" key="2">
    <source>
        <dbReference type="ARBA" id="ARBA00022692"/>
    </source>
</evidence>
<organism evidence="7 8">
    <name type="scientific">Aphanomyces stellatus</name>
    <dbReference type="NCBI Taxonomy" id="120398"/>
    <lineage>
        <taxon>Eukaryota</taxon>
        <taxon>Sar</taxon>
        <taxon>Stramenopiles</taxon>
        <taxon>Oomycota</taxon>
        <taxon>Saprolegniomycetes</taxon>
        <taxon>Saprolegniales</taxon>
        <taxon>Verrucalvaceae</taxon>
        <taxon>Aphanomyces</taxon>
    </lineage>
</organism>
<reference evidence="7 8" key="1">
    <citation type="submission" date="2019-03" db="EMBL/GenBank/DDBJ databases">
        <authorList>
            <person name="Gaulin E."/>
            <person name="Dumas B."/>
        </authorList>
    </citation>
    <scope>NUCLEOTIDE SEQUENCE [LARGE SCALE GENOMIC DNA]</scope>
    <source>
        <strain evidence="7">CBS 568.67</strain>
    </source>
</reference>
<feature type="transmembrane region" description="Helical" evidence="5">
    <location>
        <begin position="317"/>
        <end position="340"/>
    </location>
</feature>
<feature type="transmembrane region" description="Helical" evidence="5">
    <location>
        <begin position="361"/>
        <end position="383"/>
    </location>
</feature>
<feature type="transmembrane region" description="Helical" evidence="5">
    <location>
        <begin position="395"/>
        <end position="416"/>
    </location>
</feature>
<accession>A0A485LBR2</accession>
<proteinExistence type="predicted"/>
<evidence type="ECO:0000313" key="8">
    <source>
        <dbReference type="Proteomes" id="UP000332933"/>
    </source>
</evidence>
<dbReference type="Gene3D" id="1.20.1740.10">
    <property type="entry name" value="Amino acid/polyamine transporter I"/>
    <property type="match status" value="1"/>
</dbReference>
<gene>
    <name evidence="7" type="primary">Aste57867_19000</name>
    <name evidence="6" type="ORF">As57867_018936</name>
    <name evidence="7" type="ORF">ASTE57867_19000</name>
</gene>
<feature type="transmembrane region" description="Helical" evidence="5">
    <location>
        <begin position="79"/>
        <end position="100"/>
    </location>
</feature>
<evidence type="ECO:0000313" key="7">
    <source>
        <dbReference type="EMBL" id="VFT95726.1"/>
    </source>
</evidence>
<feature type="transmembrane region" description="Helical" evidence="5">
    <location>
        <begin position="120"/>
        <end position="143"/>
    </location>
</feature>
<keyword evidence="4 5" id="KW-0472">Membrane</keyword>
<feature type="transmembrane region" description="Helical" evidence="5">
    <location>
        <begin position="178"/>
        <end position="200"/>
    </location>
</feature>
<dbReference type="OrthoDB" id="3900342at2759"/>
<evidence type="ECO:0000256" key="1">
    <source>
        <dbReference type="ARBA" id="ARBA00004141"/>
    </source>
</evidence>
<name>A0A485LBR2_9STRA</name>
<comment type="subcellular location">
    <subcellularLocation>
        <location evidence="1">Membrane</location>
        <topology evidence="1">Multi-pass membrane protein</topology>
    </subcellularLocation>
</comment>
<evidence type="ECO:0000256" key="3">
    <source>
        <dbReference type="ARBA" id="ARBA00022989"/>
    </source>
</evidence>
<dbReference type="Proteomes" id="UP000332933">
    <property type="component" value="Unassembled WGS sequence"/>
</dbReference>
<keyword evidence="3 5" id="KW-1133">Transmembrane helix</keyword>
<feature type="transmembrane region" description="Helical" evidence="5">
    <location>
        <begin position="275"/>
        <end position="297"/>
    </location>
</feature>
<feature type="transmembrane region" description="Helical" evidence="5">
    <location>
        <begin position="155"/>
        <end position="172"/>
    </location>
</feature>
<protein>
    <submittedName>
        <fullName evidence="7">Aste57867_19000 protein</fullName>
    </submittedName>
</protein>
<keyword evidence="8" id="KW-1185">Reference proteome</keyword>
<dbReference type="InterPro" id="IPR002293">
    <property type="entry name" value="AA/rel_permease1"/>
</dbReference>
<evidence type="ECO:0000256" key="4">
    <source>
        <dbReference type="ARBA" id="ARBA00023136"/>
    </source>
</evidence>
<dbReference type="Pfam" id="PF13520">
    <property type="entry name" value="AA_permease_2"/>
    <property type="match status" value="1"/>
</dbReference>
<dbReference type="GO" id="GO:0022857">
    <property type="term" value="F:transmembrane transporter activity"/>
    <property type="evidence" value="ECO:0007669"/>
    <property type="project" value="InterPro"/>
</dbReference>
<feature type="transmembrane region" description="Helical" evidence="5">
    <location>
        <begin position="457"/>
        <end position="474"/>
    </location>
</feature>